<gene>
    <name evidence="2" type="ORF">FED44_04685</name>
</gene>
<evidence type="ECO:0000313" key="3">
    <source>
        <dbReference type="Proteomes" id="UP000309033"/>
    </source>
</evidence>
<evidence type="ECO:0000313" key="2">
    <source>
        <dbReference type="EMBL" id="TLP66926.1"/>
    </source>
</evidence>
<name>A0A5R8ZPY7_9ACTN</name>
<evidence type="ECO:0000259" key="1">
    <source>
        <dbReference type="SMART" id="SM00849"/>
    </source>
</evidence>
<protein>
    <submittedName>
        <fullName evidence="2">MBL fold metallo-hydrolase</fullName>
    </submittedName>
</protein>
<dbReference type="AlphaFoldDB" id="A0A5R8ZPY7"/>
<organism evidence="2 3">
    <name type="scientific">Microbispora triticiradicis</name>
    <dbReference type="NCBI Taxonomy" id="2200763"/>
    <lineage>
        <taxon>Bacteria</taxon>
        <taxon>Bacillati</taxon>
        <taxon>Actinomycetota</taxon>
        <taxon>Actinomycetes</taxon>
        <taxon>Streptosporangiales</taxon>
        <taxon>Streptosporangiaceae</taxon>
        <taxon>Microbispora</taxon>
    </lineage>
</organism>
<dbReference type="SMART" id="SM00849">
    <property type="entry name" value="Lactamase_B"/>
    <property type="match status" value="1"/>
</dbReference>
<accession>A0A5R8ZPY7</accession>
<dbReference type="OrthoDB" id="7253658at2"/>
<comment type="caution">
    <text evidence="2">The sequence shown here is derived from an EMBL/GenBank/DDBJ whole genome shotgun (WGS) entry which is preliminary data.</text>
</comment>
<keyword evidence="3" id="KW-1185">Reference proteome</keyword>
<dbReference type="SUPFAM" id="SSF56281">
    <property type="entry name" value="Metallo-hydrolase/oxidoreductase"/>
    <property type="match status" value="1"/>
</dbReference>
<reference evidence="2" key="1">
    <citation type="submission" date="2019-05" db="EMBL/GenBank/DDBJ databases">
        <title>Isolation, diversity and antifungal activity of Actinobacteria from wheat.</title>
        <authorList>
            <person name="Yu B."/>
        </authorList>
    </citation>
    <scope>NUCLEOTIDE SEQUENCE [LARGE SCALE GENOMIC DNA]</scope>
    <source>
        <strain evidence="2">NEAU-HEGS1-5</strain>
    </source>
</reference>
<dbReference type="Proteomes" id="UP000309033">
    <property type="component" value="Unassembled WGS sequence"/>
</dbReference>
<dbReference type="Pfam" id="PF00753">
    <property type="entry name" value="Lactamase_B"/>
    <property type="match status" value="1"/>
</dbReference>
<dbReference type="EMBL" id="VANP01000001">
    <property type="protein sequence ID" value="TLP66926.1"/>
    <property type="molecule type" value="Genomic_DNA"/>
</dbReference>
<dbReference type="InterPro" id="IPR036866">
    <property type="entry name" value="RibonucZ/Hydroxyglut_hydro"/>
</dbReference>
<dbReference type="Gene3D" id="3.60.15.10">
    <property type="entry name" value="Ribonuclease Z/Hydroxyacylglutathione hydrolase-like"/>
    <property type="match status" value="1"/>
</dbReference>
<proteinExistence type="predicted"/>
<dbReference type="GO" id="GO:0016787">
    <property type="term" value="F:hydrolase activity"/>
    <property type="evidence" value="ECO:0007669"/>
    <property type="project" value="UniProtKB-KW"/>
</dbReference>
<feature type="domain" description="Metallo-beta-lactamase" evidence="1">
    <location>
        <begin position="56"/>
        <end position="228"/>
    </location>
</feature>
<sequence>MDLIDFSGSPRPGDLGVRWIHGSESAKHNTDPDIQVHRYDEHTVILRQNKAINYEAPFMFLLFGNDRALLLDTGATASPAYFPLRRTVDALVRDWLGEHPRERYGLLVAHTHGHGDHIAGDGQFAGRPDTVVVDPAPERVREFFGLGDDLDVPAPLDLGGRVLDVLASPGHHRAAVTFYDRSTGLLLTGDTVYRGRLYVEDWPEFGRTIDRLVRFAADRPVTHVLGCHIEMTGVPGEDYPIRTTYQPDEPPLQMTAGHLREIRHAVTEIGGRPGVHVYPDFIVHVR</sequence>
<dbReference type="InterPro" id="IPR001279">
    <property type="entry name" value="Metallo-B-lactamas"/>
</dbReference>